<name>A0A2B7YPB8_POLH7</name>
<comment type="caution">
    <text evidence="2">The sequence shown here is derived from an EMBL/GenBank/DDBJ whole genome shotgun (WGS) entry which is preliminary data.</text>
</comment>
<feature type="compositionally biased region" description="Polar residues" evidence="1">
    <location>
        <begin position="567"/>
        <end position="581"/>
    </location>
</feature>
<feature type="compositionally biased region" description="Polar residues" evidence="1">
    <location>
        <begin position="639"/>
        <end position="649"/>
    </location>
</feature>
<evidence type="ECO:0000313" key="2">
    <source>
        <dbReference type="EMBL" id="PGH23496.1"/>
    </source>
</evidence>
<feature type="region of interest" description="Disordered" evidence="1">
    <location>
        <begin position="359"/>
        <end position="674"/>
    </location>
</feature>
<dbReference type="AlphaFoldDB" id="A0A2B7YPB8"/>
<dbReference type="Proteomes" id="UP000224634">
    <property type="component" value="Unassembled WGS sequence"/>
</dbReference>
<reference evidence="2 3" key="1">
    <citation type="submission" date="2017-10" db="EMBL/GenBank/DDBJ databases">
        <title>Comparative genomics in systemic dimorphic fungi from Ajellomycetaceae.</title>
        <authorList>
            <person name="Munoz J.F."/>
            <person name="Mcewen J.G."/>
            <person name="Clay O.K."/>
            <person name="Cuomo C.A."/>
        </authorList>
    </citation>
    <scope>NUCLEOTIDE SEQUENCE [LARGE SCALE GENOMIC DNA]</scope>
    <source>
        <strain evidence="2 3">UAMH7299</strain>
    </source>
</reference>
<feature type="region of interest" description="Disordered" evidence="1">
    <location>
        <begin position="188"/>
        <end position="207"/>
    </location>
</feature>
<dbReference type="OrthoDB" id="1749473at2759"/>
<feature type="compositionally biased region" description="Polar residues" evidence="1">
    <location>
        <begin position="695"/>
        <end position="710"/>
    </location>
</feature>
<feature type="compositionally biased region" description="Basic residues" evidence="1">
    <location>
        <begin position="625"/>
        <end position="634"/>
    </location>
</feature>
<sequence>MDASQQTAIGSRRGMQLHPIQTNGSVSRPERPPRPVEAANRFSIGGESPMQASPLKSQPSKTSLKSLFMRSKPSRRPVQENNLPSITEAKKSKSQLEAIPSPISASPTPNTTKSPSSATSHSLGKLSPNTSSKPPKIPKDKNEKPHRAITSWDPPPLFQAYPQAIKHATLLCPSLSAEAILRINGHRRNSSVREDSTSDVEADDEHTMTKGLARMRKGDKEKKHSRKISESLSKAEWAPKIFILVTSGYLLQYAGEGSFDRLPEKMMELGKNSAAFASDVIPGKHWVLQISQTLDTDGTVAVDTKKKFFSRFSFADSRRLTKTLLLVLNSPEELASWLVVMRREIEALGGKEYVPETPLNEVPHNFPRFRNVPSARHPPKRPQSHFSNQRRIRPELENGTPIHPISEENLGHLHPSGPAAEVASMKSANRRSIPQRPSIEAPSLSTTATSTDLDRLREGSRLSYVSIGTRTIPSSRGSSPSQSPARSSGPTLKGGYADSPRCLGSAGTPPANSSTKRQSLHTYTPIRQSHPPVNVRPERRSQSALAQRPTIPKSPPNFSVPAFSKRFSATVNPSSSRQLRSVSPRRANMTELSSHSNTCSDIQEYVPADNGHDCDSNLPSERPKGQRHASPRHSLRSEVLSQNNVSPKATPSKARRYSSFDNNRPSYTFTTNFNPDVNHLRIAAREKTPSHSERTLPQTQKSIRNLSSSTKHPDRQLRRPASMQVRPAANGLGENMHASKTMPSLPSHAEAELEQPISSVPSSSGRLSLQRSMPHLSMGPPPAPPPDCPLPEIPPIVVSQHKPAWGNPSTAGGHNGRQSRSRASTISRDKVRYSASSYALNSLSAKEASMVNAF</sequence>
<dbReference type="EMBL" id="PDNA01000023">
    <property type="protein sequence ID" value="PGH23496.1"/>
    <property type="molecule type" value="Genomic_DNA"/>
</dbReference>
<feature type="compositionally biased region" description="Basic residues" evidence="1">
    <location>
        <begin position="377"/>
        <end position="391"/>
    </location>
</feature>
<feature type="compositionally biased region" description="Low complexity" evidence="1">
    <location>
        <begin position="98"/>
        <end position="120"/>
    </location>
</feature>
<gene>
    <name evidence="2" type="ORF">AJ80_02450</name>
</gene>
<feature type="compositionally biased region" description="Low complexity" evidence="1">
    <location>
        <begin position="473"/>
        <end position="490"/>
    </location>
</feature>
<feature type="region of interest" description="Disordered" evidence="1">
    <location>
        <begin position="1"/>
        <end position="154"/>
    </location>
</feature>
<feature type="region of interest" description="Disordered" evidence="1">
    <location>
        <begin position="686"/>
        <end position="829"/>
    </location>
</feature>
<feature type="compositionally biased region" description="Low complexity" evidence="1">
    <location>
        <begin position="758"/>
        <end position="768"/>
    </location>
</feature>
<evidence type="ECO:0000256" key="1">
    <source>
        <dbReference type="SAM" id="MobiDB-lite"/>
    </source>
</evidence>
<feature type="compositionally biased region" description="Polar residues" evidence="1">
    <location>
        <begin position="590"/>
        <end position="601"/>
    </location>
</feature>
<evidence type="ECO:0000313" key="3">
    <source>
        <dbReference type="Proteomes" id="UP000224634"/>
    </source>
</evidence>
<feature type="compositionally biased region" description="Polar residues" evidence="1">
    <location>
        <begin position="807"/>
        <end position="826"/>
    </location>
</feature>
<feature type="compositionally biased region" description="Pro residues" evidence="1">
    <location>
        <begin position="779"/>
        <end position="794"/>
    </location>
</feature>
<evidence type="ECO:0008006" key="4">
    <source>
        <dbReference type="Google" id="ProtNLM"/>
    </source>
</evidence>
<keyword evidence="3" id="KW-1185">Reference proteome</keyword>
<protein>
    <recommendedName>
        <fullName evidence="4">PH domain-containing protein</fullName>
    </recommendedName>
</protein>
<proteinExistence type="predicted"/>
<accession>A0A2B7YPB8</accession>
<dbReference type="STRING" id="1447883.A0A2B7YPB8"/>
<organism evidence="2 3">
    <name type="scientific">Polytolypa hystricis (strain UAMH7299)</name>
    <dbReference type="NCBI Taxonomy" id="1447883"/>
    <lineage>
        <taxon>Eukaryota</taxon>
        <taxon>Fungi</taxon>
        <taxon>Dikarya</taxon>
        <taxon>Ascomycota</taxon>
        <taxon>Pezizomycotina</taxon>
        <taxon>Eurotiomycetes</taxon>
        <taxon>Eurotiomycetidae</taxon>
        <taxon>Onygenales</taxon>
        <taxon>Onygenales incertae sedis</taxon>
        <taxon>Polytolypa</taxon>
    </lineage>
</organism>
<feature type="compositionally biased region" description="Polar residues" evidence="1">
    <location>
        <begin position="50"/>
        <end position="65"/>
    </location>
</feature>
<feature type="compositionally biased region" description="Polar residues" evidence="1">
    <location>
        <begin position="659"/>
        <end position="674"/>
    </location>
</feature>
<feature type="compositionally biased region" description="Basic and acidic residues" evidence="1">
    <location>
        <begin position="137"/>
        <end position="146"/>
    </location>
</feature>
<feature type="compositionally biased region" description="Polar residues" evidence="1">
    <location>
        <begin position="510"/>
        <end position="527"/>
    </location>
</feature>